<name>A0A6A0AIW3_HAELA</name>
<feature type="compositionally biased region" description="Low complexity" evidence="1">
    <location>
        <begin position="47"/>
        <end position="73"/>
    </location>
</feature>
<evidence type="ECO:0000313" key="2">
    <source>
        <dbReference type="EMBL" id="GFH32465.1"/>
    </source>
</evidence>
<comment type="caution">
    <text evidence="2">The sequence shown here is derived from an EMBL/GenBank/DDBJ whole genome shotgun (WGS) entry which is preliminary data.</text>
</comment>
<dbReference type="Proteomes" id="UP000485058">
    <property type="component" value="Unassembled WGS sequence"/>
</dbReference>
<feature type="non-terminal residue" evidence="2">
    <location>
        <position position="1"/>
    </location>
</feature>
<feature type="region of interest" description="Disordered" evidence="1">
    <location>
        <begin position="25"/>
        <end position="86"/>
    </location>
</feature>
<sequence length="86" mass="8353">ERGQSKSRVQAMCNTVCLKVLQERQSTATGGRTGISPPLSHGQPATSPAGSEAGNSPGSGAAPSAGPVSAVAVTAEAGGRTPEAPL</sequence>
<organism evidence="2 3">
    <name type="scientific">Haematococcus lacustris</name>
    <name type="common">Green alga</name>
    <name type="synonym">Haematococcus pluvialis</name>
    <dbReference type="NCBI Taxonomy" id="44745"/>
    <lineage>
        <taxon>Eukaryota</taxon>
        <taxon>Viridiplantae</taxon>
        <taxon>Chlorophyta</taxon>
        <taxon>core chlorophytes</taxon>
        <taxon>Chlorophyceae</taxon>
        <taxon>CS clade</taxon>
        <taxon>Chlamydomonadales</taxon>
        <taxon>Haematococcaceae</taxon>
        <taxon>Haematococcus</taxon>
    </lineage>
</organism>
<dbReference type="AlphaFoldDB" id="A0A6A0AIW3"/>
<dbReference type="EMBL" id="BLLF01006677">
    <property type="protein sequence ID" value="GFH32465.1"/>
    <property type="molecule type" value="Genomic_DNA"/>
</dbReference>
<proteinExistence type="predicted"/>
<evidence type="ECO:0000256" key="1">
    <source>
        <dbReference type="SAM" id="MobiDB-lite"/>
    </source>
</evidence>
<reference evidence="2 3" key="1">
    <citation type="submission" date="2020-02" db="EMBL/GenBank/DDBJ databases">
        <title>Draft genome sequence of Haematococcus lacustris strain NIES-144.</title>
        <authorList>
            <person name="Morimoto D."/>
            <person name="Nakagawa S."/>
            <person name="Yoshida T."/>
            <person name="Sawayama S."/>
        </authorList>
    </citation>
    <scope>NUCLEOTIDE SEQUENCE [LARGE SCALE GENOMIC DNA]</scope>
    <source>
        <strain evidence="2 3">NIES-144</strain>
    </source>
</reference>
<accession>A0A6A0AIW3</accession>
<gene>
    <name evidence="2" type="ORF">HaLaN_31690</name>
</gene>
<protein>
    <submittedName>
        <fullName evidence="2">Uncharacterized protein</fullName>
    </submittedName>
</protein>
<keyword evidence="3" id="KW-1185">Reference proteome</keyword>
<evidence type="ECO:0000313" key="3">
    <source>
        <dbReference type="Proteomes" id="UP000485058"/>
    </source>
</evidence>
<feature type="non-terminal residue" evidence="2">
    <location>
        <position position="86"/>
    </location>
</feature>